<dbReference type="Pfam" id="PF04707">
    <property type="entry name" value="PRELI"/>
    <property type="match status" value="1"/>
</dbReference>
<evidence type="ECO:0000313" key="2">
    <source>
        <dbReference type="Proteomes" id="UP000046392"/>
    </source>
</evidence>
<dbReference type="STRING" id="174720.A0A0N5BW78"/>
<organism evidence="2 3">
    <name type="scientific">Strongyloides papillosus</name>
    <name type="common">Intestinal threadworm</name>
    <dbReference type="NCBI Taxonomy" id="174720"/>
    <lineage>
        <taxon>Eukaryota</taxon>
        <taxon>Metazoa</taxon>
        <taxon>Ecdysozoa</taxon>
        <taxon>Nematoda</taxon>
        <taxon>Chromadorea</taxon>
        <taxon>Rhabditida</taxon>
        <taxon>Tylenchina</taxon>
        <taxon>Panagrolaimomorpha</taxon>
        <taxon>Strongyloidoidea</taxon>
        <taxon>Strongyloididae</taxon>
        <taxon>Strongyloides</taxon>
    </lineage>
</organism>
<dbReference type="GO" id="GO:0005758">
    <property type="term" value="C:mitochondrial intermembrane space"/>
    <property type="evidence" value="ECO:0007669"/>
    <property type="project" value="InterPro"/>
</dbReference>
<sequence>MKIWHSPLQIFKYTFDDVASAVWNRYPNDYSTHIISEDILESRIEGNKIFIKKLIIKKGSKYLKMIPFGMSSLRSLKIVPCIEESIYDRDSKTLKTYTRNVSYNDKFMMEERCVYSPSVDEYKTSTDLKRSILTHVNYGKFSNLIQKVLLMQYKKRLKGTDSGLIQVLTERTNVSSERVNFFKDSLSSKIENARKYINY</sequence>
<evidence type="ECO:0000313" key="3">
    <source>
        <dbReference type="WBParaSite" id="SPAL_0001008100.1"/>
    </source>
</evidence>
<reference evidence="3" key="1">
    <citation type="submission" date="2017-02" db="UniProtKB">
        <authorList>
            <consortium name="WormBaseParasite"/>
        </authorList>
    </citation>
    <scope>IDENTIFICATION</scope>
</reference>
<dbReference type="PROSITE" id="PS50904">
    <property type="entry name" value="PRELI_MSF1"/>
    <property type="match status" value="1"/>
</dbReference>
<dbReference type="PANTHER" id="PTHR11158">
    <property type="entry name" value="MSF1/PX19 RELATED"/>
    <property type="match status" value="1"/>
</dbReference>
<proteinExistence type="predicted"/>
<feature type="domain" description="PRELI/MSF1" evidence="1">
    <location>
        <begin position="1"/>
        <end position="176"/>
    </location>
</feature>
<dbReference type="AlphaFoldDB" id="A0A0N5BW78"/>
<dbReference type="InterPro" id="IPR037365">
    <property type="entry name" value="Slowmo/Ups"/>
</dbReference>
<evidence type="ECO:0000259" key="1">
    <source>
        <dbReference type="PROSITE" id="PS50904"/>
    </source>
</evidence>
<keyword evidence="2" id="KW-1185">Reference proteome</keyword>
<protein>
    <submittedName>
        <fullName evidence="3">PRELI/MSF1 domain-containing protein</fullName>
    </submittedName>
</protein>
<accession>A0A0N5BW78</accession>
<dbReference type="WBParaSite" id="SPAL_0001008100.1">
    <property type="protein sequence ID" value="SPAL_0001008100.1"/>
    <property type="gene ID" value="SPAL_0001008100"/>
</dbReference>
<dbReference type="Proteomes" id="UP000046392">
    <property type="component" value="Unplaced"/>
</dbReference>
<dbReference type="InterPro" id="IPR006797">
    <property type="entry name" value="PRELI/MSF1_dom"/>
</dbReference>
<name>A0A0N5BW78_STREA</name>